<dbReference type="AlphaFoldDB" id="A0AAD7A384"/>
<dbReference type="Proteomes" id="UP001218218">
    <property type="component" value="Unassembled WGS sequence"/>
</dbReference>
<organism evidence="1 2">
    <name type="scientific">Mycena albidolilacea</name>
    <dbReference type="NCBI Taxonomy" id="1033008"/>
    <lineage>
        <taxon>Eukaryota</taxon>
        <taxon>Fungi</taxon>
        <taxon>Dikarya</taxon>
        <taxon>Basidiomycota</taxon>
        <taxon>Agaricomycotina</taxon>
        <taxon>Agaricomycetes</taxon>
        <taxon>Agaricomycetidae</taxon>
        <taxon>Agaricales</taxon>
        <taxon>Marasmiineae</taxon>
        <taxon>Mycenaceae</taxon>
        <taxon>Mycena</taxon>
    </lineage>
</organism>
<dbReference type="PANTHER" id="PTHR36978:SF4">
    <property type="entry name" value="P-LOOP CONTAINING NUCLEOSIDE TRIPHOSPHATE HYDROLASE PROTEIN"/>
    <property type="match status" value="1"/>
</dbReference>
<comment type="caution">
    <text evidence="1">The sequence shown here is derived from an EMBL/GenBank/DDBJ whole genome shotgun (WGS) entry which is preliminary data.</text>
</comment>
<evidence type="ECO:0000313" key="1">
    <source>
        <dbReference type="EMBL" id="KAJ7348636.1"/>
    </source>
</evidence>
<sequence length="132" mass="15002">MEVLGLEFSRTGTESMKLALETLGYVRTNHRFVVLSSPPQMDMWITAIKAKYYSGGTPAAYPDAKIVFNTRDPNSWWKSYQSTVAGVLQLSLHKRFLAWLDPSGSAKAQYFSRLGFTVFFRTEHVTEELAKK</sequence>
<name>A0AAD7A384_9AGAR</name>
<dbReference type="Pfam" id="PF17784">
    <property type="entry name" value="Sulfotransfer_4"/>
    <property type="match status" value="2"/>
</dbReference>
<proteinExistence type="predicted"/>
<dbReference type="PANTHER" id="PTHR36978">
    <property type="entry name" value="P-LOOP CONTAINING NUCLEOTIDE TRIPHOSPHATE HYDROLASE"/>
    <property type="match status" value="1"/>
</dbReference>
<dbReference type="SUPFAM" id="SSF52540">
    <property type="entry name" value="P-loop containing nucleoside triphosphate hydrolases"/>
    <property type="match status" value="1"/>
</dbReference>
<dbReference type="InterPro" id="IPR027417">
    <property type="entry name" value="P-loop_NTPase"/>
</dbReference>
<dbReference type="Gene3D" id="3.40.50.300">
    <property type="entry name" value="P-loop containing nucleotide triphosphate hydrolases"/>
    <property type="match status" value="2"/>
</dbReference>
<accession>A0AAD7A384</accession>
<dbReference type="InterPro" id="IPR040632">
    <property type="entry name" value="Sulfotransfer_4"/>
</dbReference>
<protein>
    <submittedName>
        <fullName evidence="1">Uncharacterized protein</fullName>
    </submittedName>
</protein>
<keyword evidence="2" id="KW-1185">Reference proteome</keyword>
<dbReference type="EMBL" id="JARIHO010000017">
    <property type="protein sequence ID" value="KAJ7348636.1"/>
    <property type="molecule type" value="Genomic_DNA"/>
</dbReference>
<gene>
    <name evidence="1" type="ORF">DFH08DRAFT_960019</name>
</gene>
<evidence type="ECO:0000313" key="2">
    <source>
        <dbReference type="Proteomes" id="UP001218218"/>
    </source>
</evidence>
<reference evidence="1" key="1">
    <citation type="submission" date="2023-03" db="EMBL/GenBank/DDBJ databases">
        <title>Massive genome expansion in bonnet fungi (Mycena s.s.) driven by repeated elements and novel gene families across ecological guilds.</title>
        <authorList>
            <consortium name="Lawrence Berkeley National Laboratory"/>
            <person name="Harder C.B."/>
            <person name="Miyauchi S."/>
            <person name="Viragh M."/>
            <person name="Kuo A."/>
            <person name="Thoen E."/>
            <person name="Andreopoulos B."/>
            <person name="Lu D."/>
            <person name="Skrede I."/>
            <person name="Drula E."/>
            <person name="Henrissat B."/>
            <person name="Morin E."/>
            <person name="Kohler A."/>
            <person name="Barry K."/>
            <person name="LaButti K."/>
            <person name="Morin E."/>
            <person name="Salamov A."/>
            <person name="Lipzen A."/>
            <person name="Mereny Z."/>
            <person name="Hegedus B."/>
            <person name="Baldrian P."/>
            <person name="Stursova M."/>
            <person name="Weitz H."/>
            <person name="Taylor A."/>
            <person name="Grigoriev I.V."/>
            <person name="Nagy L.G."/>
            <person name="Martin F."/>
            <person name="Kauserud H."/>
        </authorList>
    </citation>
    <scope>NUCLEOTIDE SEQUENCE</scope>
    <source>
        <strain evidence="1">CBHHK002</strain>
    </source>
</reference>